<evidence type="ECO:0000313" key="1">
    <source>
        <dbReference type="EMBL" id="RDB76734.1"/>
    </source>
</evidence>
<dbReference type="EMBL" id="PPTX01000021">
    <property type="protein sequence ID" value="RDB76734.1"/>
    <property type="molecule type" value="Genomic_DNA"/>
</dbReference>
<dbReference type="RefSeq" id="WP_009305772.1">
    <property type="nucleotide sequence ID" value="NZ_AP025575.1"/>
</dbReference>
<dbReference type="Proteomes" id="UP000253752">
    <property type="component" value="Unassembled WGS sequence"/>
</dbReference>
<protein>
    <submittedName>
        <fullName evidence="1">Uncharacterized protein</fullName>
    </submittedName>
</protein>
<name>A0A369MRQ9_EGGLN</name>
<dbReference type="AlphaFoldDB" id="A0A369MRQ9"/>
<proteinExistence type="predicted"/>
<accession>A0A369MRQ9</accession>
<comment type="caution">
    <text evidence="1">The sequence shown here is derived from an EMBL/GenBank/DDBJ whole genome shotgun (WGS) entry which is preliminary data.</text>
</comment>
<sequence length="68" mass="7774">MKTLEEMFPDQNVDAKFELALMEALLNERLEEFLKDHNCSAAPEDVKELVTRDIVTLFDALTVDDSQS</sequence>
<organism evidence="1 2">
    <name type="scientific">Eggerthella lenta</name>
    <name type="common">Eubacterium lentum</name>
    <dbReference type="NCBI Taxonomy" id="84112"/>
    <lineage>
        <taxon>Bacteria</taxon>
        <taxon>Bacillati</taxon>
        <taxon>Actinomycetota</taxon>
        <taxon>Coriobacteriia</taxon>
        <taxon>Eggerthellales</taxon>
        <taxon>Eggerthellaceae</taxon>
        <taxon>Eggerthella</taxon>
    </lineage>
</organism>
<evidence type="ECO:0000313" key="2">
    <source>
        <dbReference type="Proteomes" id="UP000253752"/>
    </source>
</evidence>
<reference evidence="1 2" key="1">
    <citation type="journal article" date="2018" name="Elife">
        <title>Discovery and characterization of a prevalent human gut bacterial enzyme sufficient for the inactivation of a family of plant toxins.</title>
        <authorList>
            <person name="Koppel N."/>
            <person name="Bisanz J.E."/>
            <person name="Pandelia M.E."/>
            <person name="Turnbaugh P.J."/>
            <person name="Balskus E.P."/>
        </authorList>
    </citation>
    <scope>NUCLEOTIDE SEQUENCE [LARGE SCALE GENOMIC DNA]</scope>
    <source>
        <strain evidence="1 2">MR1 #12</strain>
    </source>
</reference>
<gene>
    <name evidence="1" type="ORF">C1872_12470</name>
</gene>